<evidence type="ECO:0000256" key="1">
    <source>
        <dbReference type="ARBA" id="ARBA00001971"/>
    </source>
</evidence>
<evidence type="ECO:0000313" key="12">
    <source>
        <dbReference type="EMBL" id="KAH7302943.1"/>
    </source>
</evidence>
<evidence type="ECO:0000256" key="7">
    <source>
        <dbReference type="ARBA" id="ARBA00023004"/>
    </source>
</evidence>
<dbReference type="GO" id="GO:0004497">
    <property type="term" value="F:monooxygenase activity"/>
    <property type="evidence" value="ECO:0007669"/>
    <property type="project" value="UniProtKB-KW"/>
</dbReference>
<dbReference type="AlphaFoldDB" id="A0A8K0SG56"/>
<feature type="binding site" description="axial binding residue" evidence="9">
    <location>
        <position position="188"/>
    </location>
    <ligand>
        <name>heme</name>
        <dbReference type="ChEBI" id="CHEBI:30413"/>
    </ligand>
    <ligandPart>
        <name>Fe</name>
        <dbReference type="ChEBI" id="CHEBI:18248"/>
    </ligandPart>
</feature>
<comment type="similarity">
    <text evidence="3 10">Belongs to the cytochrome P450 family.</text>
</comment>
<dbReference type="GO" id="GO:0005506">
    <property type="term" value="F:iron ion binding"/>
    <property type="evidence" value="ECO:0007669"/>
    <property type="project" value="InterPro"/>
</dbReference>
<feature type="compositionally biased region" description="Basic and acidic residues" evidence="11">
    <location>
        <begin position="1"/>
        <end position="10"/>
    </location>
</feature>
<keyword evidence="4 9" id="KW-0349">Heme</keyword>
<evidence type="ECO:0000313" key="13">
    <source>
        <dbReference type="Proteomes" id="UP000813444"/>
    </source>
</evidence>
<organism evidence="12 13">
    <name type="scientific">Stachybotrys elegans</name>
    <dbReference type="NCBI Taxonomy" id="80388"/>
    <lineage>
        <taxon>Eukaryota</taxon>
        <taxon>Fungi</taxon>
        <taxon>Dikarya</taxon>
        <taxon>Ascomycota</taxon>
        <taxon>Pezizomycotina</taxon>
        <taxon>Sordariomycetes</taxon>
        <taxon>Hypocreomycetidae</taxon>
        <taxon>Hypocreales</taxon>
        <taxon>Stachybotryaceae</taxon>
        <taxon>Stachybotrys</taxon>
    </lineage>
</organism>
<keyword evidence="5 9" id="KW-0479">Metal-binding</keyword>
<comment type="cofactor">
    <cofactor evidence="1 9">
        <name>heme</name>
        <dbReference type="ChEBI" id="CHEBI:30413"/>
    </cofactor>
</comment>
<dbReference type="InterPro" id="IPR001128">
    <property type="entry name" value="Cyt_P450"/>
</dbReference>
<evidence type="ECO:0000256" key="11">
    <source>
        <dbReference type="SAM" id="MobiDB-lite"/>
    </source>
</evidence>
<dbReference type="SUPFAM" id="SSF48264">
    <property type="entry name" value="Cytochrome P450"/>
    <property type="match status" value="1"/>
</dbReference>
<accession>A0A8K0SG56</accession>
<evidence type="ECO:0000256" key="6">
    <source>
        <dbReference type="ARBA" id="ARBA00023002"/>
    </source>
</evidence>
<sequence>MKSSENETRRLLNAARDPSMNDQIPRTMMHGIAESSLPPEEKTFKRVFTDVATVTGASFETTASYPLILGKLRAELAEAASHFNPQEPWELRTLEQLLYLTAVLTEGMRLSPGLGARLQCIALNRKLVYGKWHIPRGTPVGMTALQIHMNESPYPEPRYFIPERWLKPEVRKNLDKVYAPFSRGSRICLGMHLAWAELYLVIAELAQRFDFDFQGLTADHFEIESDRFILSTKGKAILKASVTSYKGGSSLDCR</sequence>
<dbReference type="GO" id="GO:0016705">
    <property type="term" value="F:oxidoreductase activity, acting on paired donors, with incorporation or reduction of molecular oxygen"/>
    <property type="evidence" value="ECO:0007669"/>
    <property type="project" value="InterPro"/>
</dbReference>
<keyword evidence="6 10" id="KW-0560">Oxidoreductase</keyword>
<dbReference type="Proteomes" id="UP000813444">
    <property type="component" value="Unassembled WGS sequence"/>
</dbReference>
<evidence type="ECO:0000256" key="8">
    <source>
        <dbReference type="ARBA" id="ARBA00023033"/>
    </source>
</evidence>
<evidence type="ECO:0000256" key="10">
    <source>
        <dbReference type="RuleBase" id="RU000461"/>
    </source>
</evidence>
<dbReference type="Pfam" id="PF00067">
    <property type="entry name" value="p450"/>
    <property type="match status" value="1"/>
</dbReference>
<reference evidence="12" key="1">
    <citation type="journal article" date="2021" name="Nat. Commun.">
        <title>Genetic determinants of endophytism in the Arabidopsis root mycobiome.</title>
        <authorList>
            <person name="Mesny F."/>
            <person name="Miyauchi S."/>
            <person name="Thiergart T."/>
            <person name="Pickel B."/>
            <person name="Atanasova L."/>
            <person name="Karlsson M."/>
            <person name="Huettel B."/>
            <person name="Barry K.W."/>
            <person name="Haridas S."/>
            <person name="Chen C."/>
            <person name="Bauer D."/>
            <person name="Andreopoulos W."/>
            <person name="Pangilinan J."/>
            <person name="LaButti K."/>
            <person name="Riley R."/>
            <person name="Lipzen A."/>
            <person name="Clum A."/>
            <person name="Drula E."/>
            <person name="Henrissat B."/>
            <person name="Kohler A."/>
            <person name="Grigoriev I.V."/>
            <person name="Martin F.M."/>
            <person name="Hacquard S."/>
        </authorList>
    </citation>
    <scope>NUCLEOTIDE SEQUENCE</scope>
    <source>
        <strain evidence="12">MPI-CAGE-CH-0235</strain>
    </source>
</reference>
<comment type="caution">
    <text evidence="12">The sequence shown here is derived from an EMBL/GenBank/DDBJ whole genome shotgun (WGS) entry which is preliminary data.</text>
</comment>
<dbReference type="PRINTS" id="PR00463">
    <property type="entry name" value="EP450I"/>
</dbReference>
<evidence type="ECO:0000256" key="4">
    <source>
        <dbReference type="ARBA" id="ARBA00022617"/>
    </source>
</evidence>
<protein>
    <submittedName>
        <fullName evidence="12">Trichodiene oxygenase</fullName>
    </submittedName>
</protein>
<keyword evidence="8 10" id="KW-0503">Monooxygenase</keyword>
<dbReference type="InterPro" id="IPR036396">
    <property type="entry name" value="Cyt_P450_sf"/>
</dbReference>
<proteinExistence type="inferred from homology"/>
<dbReference type="PRINTS" id="PR00385">
    <property type="entry name" value="P450"/>
</dbReference>
<dbReference type="InterPro" id="IPR050121">
    <property type="entry name" value="Cytochrome_P450_monoxygenase"/>
</dbReference>
<dbReference type="EMBL" id="JAGPNK010000045">
    <property type="protein sequence ID" value="KAH7302943.1"/>
    <property type="molecule type" value="Genomic_DNA"/>
</dbReference>
<dbReference type="OrthoDB" id="3945418at2759"/>
<keyword evidence="7 9" id="KW-0408">Iron</keyword>
<dbReference type="InterPro" id="IPR002401">
    <property type="entry name" value="Cyt_P450_E_grp-I"/>
</dbReference>
<dbReference type="PANTHER" id="PTHR24305:SF157">
    <property type="entry name" value="N-ACETYLTRYPTOPHAN 6-HYDROXYLASE IVOC-RELATED"/>
    <property type="match status" value="1"/>
</dbReference>
<comment type="pathway">
    <text evidence="2">Mycotoxin biosynthesis.</text>
</comment>
<evidence type="ECO:0000256" key="3">
    <source>
        <dbReference type="ARBA" id="ARBA00010617"/>
    </source>
</evidence>
<dbReference type="InterPro" id="IPR017972">
    <property type="entry name" value="Cyt_P450_CS"/>
</dbReference>
<dbReference type="PROSITE" id="PS00086">
    <property type="entry name" value="CYTOCHROME_P450"/>
    <property type="match status" value="1"/>
</dbReference>
<evidence type="ECO:0000256" key="9">
    <source>
        <dbReference type="PIRSR" id="PIRSR602401-1"/>
    </source>
</evidence>
<keyword evidence="13" id="KW-1185">Reference proteome</keyword>
<evidence type="ECO:0000256" key="2">
    <source>
        <dbReference type="ARBA" id="ARBA00004685"/>
    </source>
</evidence>
<gene>
    <name evidence="12" type="ORF">B0I35DRAFT_365791</name>
</gene>
<evidence type="ECO:0000256" key="5">
    <source>
        <dbReference type="ARBA" id="ARBA00022723"/>
    </source>
</evidence>
<name>A0A8K0SG56_9HYPO</name>
<dbReference type="GO" id="GO:0020037">
    <property type="term" value="F:heme binding"/>
    <property type="evidence" value="ECO:0007669"/>
    <property type="project" value="InterPro"/>
</dbReference>
<dbReference type="PANTHER" id="PTHR24305">
    <property type="entry name" value="CYTOCHROME P450"/>
    <property type="match status" value="1"/>
</dbReference>
<dbReference type="Gene3D" id="1.10.630.10">
    <property type="entry name" value="Cytochrome P450"/>
    <property type="match status" value="1"/>
</dbReference>
<feature type="region of interest" description="Disordered" evidence="11">
    <location>
        <begin position="1"/>
        <end position="23"/>
    </location>
</feature>